<dbReference type="InterPro" id="IPR005829">
    <property type="entry name" value="Sugar_transporter_CS"/>
</dbReference>
<name>A0A397T071_9GLOM</name>
<evidence type="ECO:0000256" key="4">
    <source>
        <dbReference type="ARBA" id="ARBA00023136"/>
    </source>
</evidence>
<dbReference type="InterPro" id="IPR020846">
    <property type="entry name" value="MFS_dom"/>
</dbReference>
<feature type="transmembrane region" description="Helical" evidence="5">
    <location>
        <begin position="244"/>
        <end position="263"/>
    </location>
</feature>
<feature type="transmembrane region" description="Helical" evidence="5">
    <location>
        <begin position="371"/>
        <end position="393"/>
    </location>
</feature>
<feature type="transmembrane region" description="Helical" evidence="5">
    <location>
        <begin position="134"/>
        <end position="157"/>
    </location>
</feature>
<evidence type="ECO:0000256" key="1">
    <source>
        <dbReference type="ARBA" id="ARBA00004141"/>
    </source>
</evidence>
<comment type="subcellular location">
    <subcellularLocation>
        <location evidence="1">Membrane</location>
        <topology evidence="1">Multi-pass membrane protein</topology>
    </subcellularLocation>
</comment>
<feature type="transmembrane region" description="Helical" evidence="5">
    <location>
        <begin position="76"/>
        <end position="96"/>
    </location>
</feature>
<feature type="domain" description="Major facilitator superfamily (MFS) profile" evidence="6">
    <location>
        <begin position="39"/>
        <end position="430"/>
    </location>
</feature>
<feature type="transmembrane region" description="Helical" evidence="5">
    <location>
        <begin position="283"/>
        <end position="305"/>
    </location>
</feature>
<evidence type="ECO:0000256" key="5">
    <source>
        <dbReference type="SAM" id="Phobius"/>
    </source>
</evidence>
<feature type="transmembrane region" description="Helical" evidence="5">
    <location>
        <begin position="37"/>
        <end position="64"/>
    </location>
</feature>
<dbReference type="Gene3D" id="1.20.1250.20">
    <property type="entry name" value="MFS general substrate transporter like domains"/>
    <property type="match status" value="2"/>
</dbReference>
<feature type="transmembrane region" description="Helical" evidence="5">
    <location>
        <begin position="169"/>
        <end position="187"/>
    </location>
</feature>
<evidence type="ECO:0000313" key="7">
    <source>
        <dbReference type="EMBL" id="RIA91583.1"/>
    </source>
</evidence>
<sequence>MEGSISKESLNNKFDPFSFNERENPFKFLKSINKTQFITFLVSLLTWTFVSFDYFIVTFTLPYIAKDFKLRPSDVAVSITLMLTFRPLGALIFGLLSDRYGRKYPLMANIFIFSGLQLASGFAPNFLTYSITRAIFGLAMGGEWGLGAALTMEVLPLESRGLLSGVLQEGYALGFLLAAVVYYAVIIDWGWRATYYIGSFPVLLVIIIYFLVPESEEWKRQRTQHETSKSSSFKKVQLIIINHWKIFIFTTTLMTALNFIVHGSKDLYPTFLKVQLDFTPGQITFITIIANIGSIIGGLISGYICHFLGRKNAMITFIFLAGCFLPLYVIPRNYIILTIGAFAVYLCIGGGWGVIPVYLNEIAPIELRGTFPGLVFQLGTLLASSSAQIEAFFGEMLKEDKSPDYGLTIACLTGTFVVIIIILLKLTNFV</sequence>
<evidence type="ECO:0000256" key="3">
    <source>
        <dbReference type="ARBA" id="ARBA00022989"/>
    </source>
</evidence>
<dbReference type="GO" id="GO:0005886">
    <property type="term" value="C:plasma membrane"/>
    <property type="evidence" value="ECO:0007669"/>
    <property type="project" value="TreeGrafter"/>
</dbReference>
<dbReference type="AlphaFoldDB" id="A0A397T071"/>
<dbReference type="SUPFAM" id="SSF103473">
    <property type="entry name" value="MFS general substrate transporter"/>
    <property type="match status" value="1"/>
</dbReference>
<dbReference type="InterPro" id="IPR036259">
    <property type="entry name" value="MFS_trans_sf"/>
</dbReference>
<feature type="transmembrane region" description="Helical" evidence="5">
    <location>
        <begin position="108"/>
        <end position="128"/>
    </location>
</feature>
<dbReference type="OrthoDB" id="5296287at2759"/>
<feature type="transmembrane region" description="Helical" evidence="5">
    <location>
        <begin position="335"/>
        <end position="359"/>
    </location>
</feature>
<dbReference type="PANTHER" id="PTHR23508:SF10">
    <property type="entry name" value="CARBOXYLIC ACID TRANSPORTER PROTEIN HOMOLOG"/>
    <property type="match status" value="1"/>
</dbReference>
<keyword evidence="3 5" id="KW-1133">Transmembrane helix</keyword>
<gene>
    <name evidence="7" type="ORF">C1645_692527</name>
</gene>
<dbReference type="GO" id="GO:0046943">
    <property type="term" value="F:carboxylic acid transmembrane transporter activity"/>
    <property type="evidence" value="ECO:0007669"/>
    <property type="project" value="TreeGrafter"/>
</dbReference>
<protein>
    <submittedName>
        <fullName evidence="7">Major facilitator superfamily protein</fullName>
    </submittedName>
</protein>
<dbReference type="PROSITE" id="PS50850">
    <property type="entry name" value="MFS"/>
    <property type="match status" value="1"/>
</dbReference>
<dbReference type="CDD" id="cd17316">
    <property type="entry name" value="MFS_SV2_like"/>
    <property type="match status" value="1"/>
</dbReference>
<keyword evidence="4 5" id="KW-0472">Membrane</keyword>
<feature type="transmembrane region" description="Helical" evidence="5">
    <location>
        <begin position="405"/>
        <end position="424"/>
    </location>
</feature>
<proteinExistence type="predicted"/>
<keyword evidence="8" id="KW-1185">Reference proteome</keyword>
<organism evidence="7 8">
    <name type="scientific">Glomus cerebriforme</name>
    <dbReference type="NCBI Taxonomy" id="658196"/>
    <lineage>
        <taxon>Eukaryota</taxon>
        <taxon>Fungi</taxon>
        <taxon>Fungi incertae sedis</taxon>
        <taxon>Mucoromycota</taxon>
        <taxon>Glomeromycotina</taxon>
        <taxon>Glomeromycetes</taxon>
        <taxon>Glomerales</taxon>
        <taxon>Glomeraceae</taxon>
        <taxon>Glomus</taxon>
    </lineage>
</organism>
<dbReference type="PROSITE" id="PS00217">
    <property type="entry name" value="SUGAR_TRANSPORT_2"/>
    <property type="match status" value="1"/>
</dbReference>
<dbReference type="InterPro" id="IPR011701">
    <property type="entry name" value="MFS"/>
</dbReference>
<dbReference type="EMBL" id="QKYT01000149">
    <property type="protein sequence ID" value="RIA91583.1"/>
    <property type="molecule type" value="Genomic_DNA"/>
</dbReference>
<feature type="transmembrane region" description="Helical" evidence="5">
    <location>
        <begin position="193"/>
        <end position="212"/>
    </location>
</feature>
<evidence type="ECO:0000313" key="8">
    <source>
        <dbReference type="Proteomes" id="UP000265703"/>
    </source>
</evidence>
<evidence type="ECO:0000259" key="6">
    <source>
        <dbReference type="PROSITE" id="PS50850"/>
    </source>
</evidence>
<feature type="transmembrane region" description="Helical" evidence="5">
    <location>
        <begin position="312"/>
        <end position="329"/>
    </location>
</feature>
<accession>A0A397T071</accession>
<reference evidence="7 8" key="1">
    <citation type="submission" date="2018-06" db="EMBL/GenBank/DDBJ databases">
        <title>Comparative genomics reveals the genomic features of Rhizophagus irregularis, R. cerebriforme, R. diaphanum and Gigaspora rosea, and their symbiotic lifestyle signature.</title>
        <authorList>
            <person name="Morin E."/>
            <person name="San Clemente H."/>
            <person name="Chen E.C.H."/>
            <person name="De La Providencia I."/>
            <person name="Hainaut M."/>
            <person name="Kuo A."/>
            <person name="Kohler A."/>
            <person name="Murat C."/>
            <person name="Tang N."/>
            <person name="Roy S."/>
            <person name="Loubradou J."/>
            <person name="Henrissat B."/>
            <person name="Grigoriev I.V."/>
            <person name="Corradi N."/>
            <person name="Roux C."/>
            <person name="Martin F.M."/>
        </authorList>
    </citation>
    <scope>NUCLEOTIDE SEQUENCE [LARGE SCALE GENOMIC DNA]</scope>
    <source>
        <strain evidence="7 8">DAOM 227022</strain>
    </source>
</reference>
<dbReference type="Pfam" id="PF07690">
    <property type="entry name" value="MFS_1"/>
    <property type="match status" value="1"/>
</dbReference>
<dbReference type="PANTHER" id="PTHR23508">
    <property type="entry name" value="CARBOXYLIC ACID TRANSPORTER PROTEIN HOMOLOG"/>
    <property type="match status" value="1"/>
</dbReference>
<keyword evidence="2 5" id="KW-0812">Transmembrane</keyword>
<dbReference type="Proteomes" id="UP000265703">
    <property type="component" value="Unassembled WGS sequence"/>
</dbReference>
<evidence type="ECO:0000256" key="2">
    <source>
        <dbReference type="ARBA" id="ARBA00022692"/>
    </source>
</evidence>
<comment type="caution">
    <text evidence="7">The sequence shown here is derived from an EMBL/GenBank/DDBJ whole genome shotgun (WGS) entry which is preliminary data.</text>
</comment>